<keyword evidence="3" id="KW-1185">Reference proteome</keyword>
<accession>A0A3S0XT88</accession>
<dbReference type="AlphaFoldDB" id="A0A3S0XT88"/>
<feature type="region of interest" description="Disordered" evidence="1">
    <location>
        <begin position="58"/>
        <end position="89"/>
    </location>
</feature>
<protein>
    <submittedName>
        <fullName evidence="2">Uncharacterized protein</fullName>
    </submittedName>
</protein>
<evidence type="ECO:0000313" key="3">
    <source>
        <dbReference type="Proteomes" id="UP000268857"/>
    </source>
</evidence>
<reference evidence="2 3" key="1">
    <citation type="journal article" date="2019" name="Genome Biol. Evol.">
        <title>Day and night: Metabolic profiles and evolutionary relationships of six axenic non-marine cyanobacteria.</title>
        <authorList>
            <person name="Will S.E."/>
            <person name="Henke P."/>
            <person name="Boedeker C."/>
            <person name="Huang S."/>
            <person name="Brinkmann H."/>
            <person name="Rohde M."/>
            <person name="Jarek M."/>
            <person name="Friedl T."/>
            <person name="Seufert S."/>
            <person name="Schumacher M."/>
            <person name="Overmann J."/>
            <person name="Neumann-Schaal M."/>
            <person name="Petersen J."/>
        </authorList>
    </citation>
    <scope>NUCLEOTIDE SEQUENCE [LARGE SCALE GENOMIC DNA]</scope>
    <source>
        <strain evidence="2 3">PCC 6912</strain>
    </source>
</reference>
<evidence type="ECO:0000313" key="2">
    <source>
        <dbReference type="EMBL" id="RUR77089.1"/>
    </source>
</evidence>
<comment type="caution">
    <text evidence="2">The sequence shown here is derived from an EMBL/GenBank/DDBJ whole genome shotgun (WGS) entry which is preliminary data.</text>
</comment>
<name>A0A3S0XT88_CHLFR</name>
<organism evidence="2 3">
    <name type="scientific">Chlorogloeopsis fritschii PCC 6912</name>
    <dbReference type="NCBI Taxonomy" id="211165"/>
    <lineage>
        <taxon>Bacteria</taxon>
        <taxon>Bacillati</taxon>
        <taxon>Cyanobacteriota</taxon>
        <taxon>Cyanophyceae</taxon>
        <taxon>Nostocales</taxon>
        <taxon>Chlorogloeopsidaceae</taxon>
        <taxon>Chlorogloeopsis</taxon>
    </lineage>
</organism>
<proteinExistence type="predicted"/>
<evidence type="ECO:0000256" key="1">
    <source>
        <dbReference type="SAM" id="MobiDB-lite"/>
    </source>
</evidence>
<gene>
    <name evidence="2" type="ORF">PCC6912_40480</name>
</gene>
<dbReference type="Proteomes" id="UP000268857">
    <property type="component" value="Unassembled WGS sequence"/>
</dbReference>
<dbReference type="EMBL" id="RSCJ01000018">
    <property type="protein sequence ID" value="RUR77089.1"/>
    <property type="molecule type" value="Genomic_DNA"/>
</dbReference>
<sequence length="89" mass="10137">MLIVKIRKWQLKFTKTNLPNCQKLALKKGDRGQGIGNRGNLNSHYHALHGDENWEALPREEEAEPQSMLSQAPAWERENFCHSSTPALA</sequence>